<keyword evidence="4 5" id="KW-0804">Transcription</keyword>
<dbReference type="NCBIfam" id="NF004560">
    <property type="entry name" value="PRK05901.1-1"/>
    <property type="match status" value="1"/>
</dbReference>
<evidence type="ECO:0000256" key="5">
    <source>
        <dbReference type="HAMAP-Rule" id="MF_00963"/>
    </source>
</evidence>
<evidence type="ECO:0000313" key="11">
    <source>
        <dbReference type="Proteomes" id="UP000552836"/>
    </source>
</evidence>
<evidence type="ECO:0000313" key="12">
    <source>
        <dbReference type="Proteomes" id="UP000648663"/>
    </source>
</evidence>
<dbReference type="InterPro" id="IPR007627">
    <property type="entry name" value="RNA_pol_sigma70_r2"/>
</dbReference>
<dbReference type="Pfam" id="PF00140">
    <property type="entry name" value="Sigma70_r1_2"/>
    <property type="match status" value="1"/>
</dbReference>
<protein>
    <recommendedName>
        <fullName evidence="5">RNA polymerase sigma factor SigA</fullName>
    </recommendedName>
</protein>
<dbReference type="HAMAP" id="MF_00963">
    <property type="entry name" value="Sigma70_RpoD_SigA"/>
    <property type="match status" value="1"/>
</dbReference>
<dbReference type="EMBL" id="BMMI01000002">
    <property type="protein sequence ID" value="GGL57032.1"/>
    <property type="molecule type" value="Genomic_DNA"/>
</dbReference>
<evidence type="ECO:0000256" key="2">
    <source>
        <dbReference type="ARBA" id="ARBA00023082"/>
    </source>
</evidence>
<dbReference type="InterPro" id="IPR009042">
    <property type="entry name" value="RNA_pol_sigma70_r1_2"/>
</dbReference>
<dbReference type="Proteomes" id="UP000552836">
    <property type="component" value="Unassembled WGS sequence"/>
</dbReference>
<dbReference type="InterPro" id="IPR036388">
    <property type="entry name" value="WH-like_DNA-bd_sf"/>
</dbReference>
<dbReference type="FunFam" id="1.10.601.10:FF:000003">
    <property type="entry name" value="RNA polymerase sigma factor SigA"/>
    <property type="match status" value="1"/>
</dbReference>
<evidence type="ECO:0000259" key="8">
    <source>
        <dbReference type="PROSITE" id="PS00716"/>
    </source>
</evidence>
<dbReference type="NCBIfam" id="NF004561">
    <property type="entry name" value="PRK05901.1-3"/>
    <property type="match status" value="1"/>
</dbReference>
<accession>A0A846LLC8</accession>
<dbReference type="Pfam" id="PF04542">
    <property type="entry name" value="Sigma70_r2"/>
    <property type="match status" value="1"/>
</dbReference>
<dbReference type="PANTHER" id="PTHR30603">
    <property type="entry name" value="RNA POLYMERASE SIGMA FACTOR RPO"/>
    <property type="match status" value="1"/>
</dbReference>
<dbReference type="NCBIfam" id="TIGR02937">
    <property type="entry name" value="sigma70-ECF"/>
    <property type="match status" value="1"/>
</dbReference>
<dbReference type="GO" id="GO:0005737">
    <property type="term" value="C:cytoplasm"/>
    <property type="evidence" value="ECO:0007669"/>
    <property type="project" value="UniProtKB-SubCell"/>
</dbReference>
<keyword evidence="3 5" id="KW-0238">DNA-binding</keyword>
<keyword evidence="2 5" id="KW-0731">Sigma factor</keyword>
<dbReference type="GO" id="GO:0003677">
    <property type="term" value="F:DNA binding"/>
    <property type="evidence" value="ECO:0007669"/>
    <property type="project" value="UniProtKB-UniRule"/>
</dbReference>
<dbReference type="NCBIfam" id="NF005920">
    <property type="entry name" value="PRK07921.1"/>
    <property type="match status" value="1"/>
</dbReference>
<comment type="subunit">
    <text evidence="5">Interacts transiently with the RNA polymerase catalytic core.</text>
</comment>
<feature type="domain" description="RNA polymerase sigma-70" evidence="8">
    <location>
        <begin position="408"/>
        <end position="434"/>
    </location>
</feature>
<dbReference type="InterPro" id="IPR028630">
    <property type="entry name" value="Sigma70_RpoD"/>
</dbReference>
<sequence length="448" mass="49218">MPADQPGPDATTLSSQSRSRTVAARASAPASTTAPVTTAAKKAPAKRAPAKKAASRKPTITPSPGTGEGTVLTAVASDAATVAVVDAGAEGLKLDETVVTGKDGVAVAETDEKDAEASGDFEWDEEEESEALRQARKDAELTASADSVRAYLKQIGKVALLTAEEEVDLAKRIEAGLYGSERLRQVEEEGQKLSPQMRRDLNWIVRDGERAKNHLLEANLRLVVSLAKRYTGRGMAFLDLIQEGNLGLIRAVEKFDYTKGYKFSTYATWWIRQAITRAMADQARTIRIPVHMVEVINKLGRIQRELLQDLGREPTPEELAKEMDITPEKVLEIQQYAREPISLDQTIGDEGDSQLGDFIEDSEAVVAVDAVSFTLMQDQLTSVLQTLSEREAGVVRLRFGLTDGQPRTLDEIGQVYGVTRERIRQIESKTMSKLRHPSRSQVLRDYLD</sequence>
<dbReference type="FunFam" id="1.10.601.10:FF:000001">
    <property type="entry name" value="RNA polymerase sigma factor SigA"/>
    <property type="match status" value="1"/>
</dbReference>
<comment type="caution">
    <text evidence="10">The sequence shown here is derived from an EMBL/GenBank/DDBJ whole genome shotgun (WGS) entry which is preliminary data.</text>
</comment>
<dbReference type="InterPro" id="IPR000943">
    <property type="entry name" value="RNA_pol_sigma70"/>
</dbReference>
<dbReference type="Gene3D" id="1.10.10.10">
    <property type="entry name" value="Winged helix-like DNA-binding domain superfamily/Winged helix DNA-binding domain"/>
    <property type="match status" value="2"/>
</dbReference>
<dbReference type="PROSITE" id="PS00715">
    <property type="entry name" value="SIGMA70_1"/>
    <property type="match status" value="1"/>
</dbReference>
<dbReference type="Pfam" id="PF04545">
    <property type="entry name" value="Sigma70_r4"/>
    <property type="match status" value="1"/>
</dbReference>
<dbReference type="SUPFAM" id="SSF88946">
    <property type="entry name" value="Sigma2 domain of RNA polymerase sigma factors"/>
    <property type="match status" value="1"/>
</dbReference>
<dbReference type="CDD" id="cd06171">
    <property type="entry name" value="Sigma70_r4"/>
    <property type="match status" value="1"/>
</dbReference>
<dbReference type="FunFam" id="1.10.10.10:FF:000004">
    <property type="entry name" value="RNA polymerase sigma factor SigA"/>
    <property type="match status" value="1"/>
</dbReference>
<dbReference type="FunFam" id="1.10.10.10:FF:000002">
    <property type="entry name" value="RNA polymerase sigma factor SigA"/>
    <property type="match status" value="1"/>
</dbReference>
<dbReference type="PRINTS" id="PR00046">
    <property type="entry name" value="SIGMA70FCT"/>
</dbReference>
<dbReference type="GO" id="GO:0006352">
    <property type="term" value="P:DNA-templated transcription initiation"/>
    <property type="evidence" value="ECO:0007669"/>
    <property type="project" value="UniProtKB-UniRule"/>
</dbReference>
<organism evidence="10 11">
    <name type="scientific">Modestobacter marinus</name>
    <dbReference type="NCBI Taxonomy" id="477641"/>
    <lineage>
        <taxon>Bacteria</taxon>
        <taxon>Bacillati</taxon>
        <taxon>Actinomycetota</taxon>
        <taxon>Actinomycetes</taxon>
        <taxon>Geodermatophilales</taxon>
        <taxon>Geodermatophilaceae</taxon>
        <taxon>Modestobacter</taxon>
    </lineage>
</organism>
<feature type="region of interest" description="Disordered" evidence="6">
    <location>
        <begin position="111"/>
        <end position="131"/>
    </location>
</feature>
<evidence type="ECO:0000256" key="3">
    <source>
        <dbReference type="ARBA" id="ARBA00023125"/>
    </source>
</evidence>
<dbReference type="InterPro" id="IPR012760">
    <property type="entry name" value="RNA_pol_sigma_RpoD_C"/>
</dbReference>
<dbReference type="GO" id="GO:0016987">
    <property type="term" value="F:sigma factor activity"/>
    <property type="evidence" value="ECO:0007669"/>
    <property type="project" value="UniProtKB-UniRule"/>
</dbReference>
<keyword evidence="12" id="KW-1185">Reference proteome</keyword>
<feature type="region of interest" description="Sigma-70 factor domain-4" evidence="5">
    <location>
        <begin position="383"/>
        <end position="436"/>
    </location>
</feature>
<dbReference type="InterPro" id="IPR014284">
    <property type="entry name" value="RNA_pol_sigma-70_dom"/>
</dbReference>
<proteinExistence type="inferred from homology"/>
<dbReference type="EMBL" id="JAAMPA010000001">
    <property type="protein sequence ID" value="NIH68416.1"/>
    <property type="molecule type" value="Genomic_DNA"/>
</dbReference>
<evidence type="ECO:0000256" key="6">
    <source>
        <dbReference type="SAM" id="MobiDB-lite"/>
    </source>
</evidence>
<dbReference type="Proteomes" id="UP000648663">
    <property type="component" value="Unassembled WGS sequence"/>
</dbReference>
<keyword evidence="1 5" id="KW-0805">Transcription regulation</keyword>
<reference evidence="10 11" key="3">
    <citation type="submission" date="2020-02" db="EMBL/GenBank/DDBJ databases">
        <title>Sequencing the genomes of 1000 actinobacteria strains.</title>
        <authorList>
            <person name="Klenk H.-P."/>
        </authorList>
    </citation>
    <scope>NUCLEOTIDE SEQUENCE [LARGE SCALE GENOMIC DNA]</scope>
    <source>
        <strain evidence="10 11">DSM 45201</strain>
    </source>
</reference>
<feature type="compositionally biased region" description="Low complexity" evidence="6">
    <location>
        <begin position="17"/>
        <end position="42"/>
    </location>
</feature>
<dbReference type="InterPro" id="IPR007630">
    <property type="entry name" value="RNA_pol_sigma70_r4"/>
</dbReference>
<evidence type="ECO:0000256" key="1">
    <source>
        <dbReference type="ARBA" id="ARBA00023015"/>
    </source>
</evidence>
<evidence type="ECO:0000313" key="9">
    <source>
        <dbReference type="EMBL" id="GGL57032.1"/>
    </source>
</evidence>
<dbReference type="SUPFAM" id="SSF88659">
    <property type="entry name" value="Sigma3 and sigma4 domains of RNA polymerase sigma factors"/>
    <property type="match status" value="2"/>
</dbReference>
<dbReference type="Pfam" id="PF04539">
    <property type="entry name" value="Sigma70_r3"/>
    <property type="match status" value="1"/>
</dbReference>
<feature type="region of interest" description="Disordered" evidence="6">
    <location>
        <begin position="1"/>
        <end position="70"/>
    </location>
</feature>
<evidence type="ECO:0000313" key="10">
    <source>
        <dbReference type="EMBL" id="NIH68416.1"/>
    </source>
</evidence>
<dbReference type="RefSeq" id="WP_166755634.1">
    <property type="nucleotide sequence ID" value="NZ_BAABJU010000023.1"/>
</dbReference>
<feature type="region of interest" description="Sigma-70 factor domain-3" evidence="5">
    <location>
        <begin position="294"/>
        <end position="370"/>
    </location>
</feature>
<keyword evidence="5" id="KW-0963">Cytoplasm</keyword>
<dbReference type="NCBIfam" id="TIGR02393">
    <property type="entry name" value="RpoD_Cterm"/>
    <property type="match status" value="1"/>
</dbReference>
<dbReference type="Gene3D" id="1.10.601.10">
    <property type="entry name" value="RNA Polymerase Primary Sigma Factor"/>
    <property type="match status" value="2"/>
</dbReference>
<dbReference type="InterPro" id="IPR013324">
    <property type="entry name" value="RNA_pol_sigma_r3/r4-like"/>
</dbReference>
<gene>
    <name evidence="5" type="primary">sigA</name>
    <name evidence="10" type="ORF">FB380_002862</name>
    <name evidence="9" type="ORF">GCM10011589_11350</name>
</gene>
<name>A0A846LLC8_9ACTN</name>
<reference evidence="9" key="4">
    <citation type="submission" date="2024-05" db="EMBL/GenBank/DDBJ databases">
        <authorList>
            <person name="Sun Q."/>
            <person name="Zhou Y."/>
        </authorList>
    </citation>
    <scope>NUCLEOTIDE SEQUENCE</scope>
    <source>
        <strain evidence="9">CGMCC 4.5581</strain>
    </source>
</reference>
<feature type="domain" description="RNA polymerase sigma-70" evidence="7">
    <location>
        <begin position="239"/>
        <end position="252"/>
    </location>
</feature>
<reference evidence="12" key="2">
    <citation type="journal article" date="2019" name="Int. J. Syst. Evol. Microbiol.">
        <title>The Global Catalogue of Microorganisms (GCM) 10K type strain sequencing project: providing services to taxonomists for standard genome sequencing and annotation.</title>
        <authorList>
            <consortium name="The Broad Institute Genomics Platform"/>
            <consortium name="The Broad Institute Genome Sequencing Center for Infectious Disease"/>
            <person name="Wu L."/>
            <person name="Ma J."/>
        </authorList>
    </citation>
    <scope>NUCLEOTIDE SEQUENCE [LARGE SCALE GENOMIC DNA]</scope>
    <source>
        <strain evidence="12">CGMCC 4.5581</strain>
    </source>
</reference>
<feature type="compositionally biased region" description="Acidic residues" evidence="6">
    <location>
        <begin position="111"/>
        <end position="129"/>
    </location>
</feature>
<comment type="similarity">
    <text evidence="5">Belongs to the sigma-70 factor family. RpoD/SigA subfamily.</text>
</comment>
<feature type="region of interest" description="Sigma-70 factor domain-2" evidence="5">
    <location>
        <begin position="215"/>
        <end position="285"/>
    </location>
</feature>
<dbReference type="InterPro" id="IPR050239">
    <property type="entry name" value="Sigma-70_RNA_pol_init_factors"/>
</dbReference>
<comment type="function">
    <text evidence="5">Sigma factors are initiation factors that promote the attachment of RNA polymerase to specific initiation sites and are then released. This sigma factor is the primary sigma factor during exponential growth.</text>
</comment>
<feature type="short sequence motif" description="Interaction with polymerase core subunit RpoC" evidence="5">
    <location>
        <begin position="239"/>
        <end position="242"/>
    </location>
</feature>
<dbReference type="PROSITE" id="PS00716">
    <property type="entry name" value="SIGMA70_2"/>
    <property type="match status" value="1"/>
</dbReference>
<feature type="DNA-binding region" description="H-T-H motif" evidence="5">
    <location>
        <begin position="409"/>
        <end position="428"/>
    </location>
</feature>
<dbReference type="InterPro" id="IPR007624">
    <property type="entry name" value="RNA_pol_sigma70_r3"/>
</dbReference>
<dbReference type="AlphaFoldDB" id="A0A846LLC8"/>
<dbReference type="PANTHER" id="PTHR30603:SF59">
    <property type="entry name" value="RNA POLYMERASE PRINCIPAL SIGMA FACTOR HRDA"/>
    <property type="match status" value="1"/>
</dbReference>
<comment type="subcellular location">
    <subcellularLocation>
        <location evidence="5">Cytoplasm</location>
    </subcellularLocation>
</comment>
<reference evidence="9" key="1">
    <citation type="journal article" date="2014" name="Int. J. Syst. Evol. Microbiol.">
        <title>Complete genome of a new Firmicutes species belonging to the dominant human colonic microbiota ('Ruminococcus bicirculans') reveals two chromosomes and a selective capacity to utilize plant glucans.</title>
        <authorList>
            <consortium name="NISC Comparative Sequencing Program"/>
            <person name="Wegmann U."/>
            <person name="Louis P."/>
            <person name="Goesmann A."/>
            <person name="Henrissat B."/>
            <person name="Duncan S.H."/>
            <person name="Flint H.J."/>
        </authorList>
    </citation>
    <scope>NUCLEOTIDE SEQUENCE</scope>
    <source>
        <strain evidence="9">CGMCC 4.5581</strain>
    </source>
</reference>
<dbReference type="InterPro" id="IPR013325">
    <property type="entry name" value="RNA_pol_sigma_r2"/>
</dbReference>
<feature type="compositionally biased region" description="Basic residues" evidence="6">
    <location>
        <begin position="43"/>
        <end position="55"/>
    </location>
</feature>
<evidence type="ECO:0000256" key="4">
    <source>
        <dbReference type="ARBA" id="ARBA00023163"/>
    </source>
</evidence>
<evidence type="ECO:0000259" key="7">
    <source>
        <dbReference type="PROSITE" id="PS00715"/>
    </source>
</evidence>